<dbReference type="GO" id="GO:0031177">
    <property type="term" value="F:phosphopantetheine binding"/>
    <property type="evidence" value="ECO:0007669"/>
    <property type="project" value="TreeGrafter"/>
</dbReference>
<dbReference type="Gene3D" id="3.30.300.30">
    <property type="match status" value="1"/>
</dbReference>
<dbReference type="PANTHER" id="PTHR45527:SF1">
    <property type="entry name" value="FATTY ACID SYNTHASE"/>
    <property type="match status" value="1"/>
</dbReference>
<dbReference type="InterPro" id="IPR010071">
    <property type="entry name" value="AA_adenyl_dom"/>
</dbReference>
<dbReference type="PANTHER" id="PTHR45527">
    <property type="entry name" value="NONRIBOSOMAL PEPTIDE SYNTHETASE"/>
    <property type="match status" value="1"/>
</dbReference>
<feature type="domain" description="AMP-dependent synthetase/ligase" evidence="1">
    <location>
        <begin position="19"/>
        <end position="377"/>
    </location>
</feature>
<dbReference type="GO" id="GO:0043041">
    <property type="term" value="P:amino acid activation for nonribosomal peptide biosynthetic process"/>
    <property type="evidence" value="ECO:0007669"/>
    <property type="project" value="TreeGrafter"/>
</dbReference>
<dbReference type="Pfam" id="PF13193">
    <property type="entry name" value="AMP-binding_C"/>
    <property type="match status" value="1"/>
</dbReference>
<dbReference type="InterPro" id="IPR042099">
    <property type="entry name" value="ANL_N_sf"/>
</dbReference>
<name>A0AB39R6Q7_9ACTN</name>
<dbReference type="Pfam" id="PF00501">
    <property type="entry name" value="AMP-binding"/>
    <property type="match status" value="1"/>
</dbReference>
<dbReference type="FunFam" id="3.40.50.980:FF:000001">
    <property type="entry name" value="Non-ribosomal peptide synthetase"/>
    <property type="match status" value="1"/>
</dbReference>
<sequence length="526" mass="57534">MTIELLPCFRSMESLVEILRHQAAATPNVVALTSADKSLTYHDLDVASDKAARQLIAAGVRPGQLTGLLVGRDLESIVALLAVLKCGAAYVPLDPEYPRNRILFIAEDSQVSFIIGERATAESFGLLDHRFIDRDVFANKPEPDSGAPLPTPAPQDAAYVIYTSGSTGQPKGCVIPHSSVLALLEGALPLFQLTSSDRWAVFHSLCFDFSVWELWGALSTGATAVLVPWETALSPGRLVEFLRTEEITVLNQVPSVFRYTAQAHARSRHPRLSLRYVVFGGEPVNLKVVEGFVNGFTGQSDHSAPRLINMYGITENTVHSTFKELDAATLAAGVLSPIGRPLPHVGAHILDEDHAPVSDGTVGELWLSGPGLSAGYLHRDDLNRERFRELVTKTNGPATRCYRTGDLVRRLPDGELDYVGRNDDQAKIRGFRIELREIEAALTAHPKVKDAAVVVMDTKAGATLLAWLESTEPSSKALFESVRTWLSEILPGYMVPYNYRIIERIPLTPSGKRDRNALSDMASHTL</sequence>
<dbReference type="GO" id="GO:0005829">
    <property type="term" value="C:cytosol"/>
    <property type="evidence" value="ECO:0007669"/>
    <property type="project" value="TreeGrafter"/>
</dbReference>
<dbReference type="InterPro" id="IPR020845">
    <property type="entry name" value="AMP-binding_CS"/>
</dbReference>
<protein>
    <submittedName>
        <fullName evidence="3">Amino acid adenylation domain-containing protein</fullName>
    </submittedName>
</protein>
<reference evidence="3" key="1">
    <citation type="submission" date="2024-07" db="EMBL/GenBank/DDBJ databases">
        <authorList>
            <person name="Yu S.T."/>
        </authorList>
    </citation>
    <scope>NUCLEOTIDE SEQUENCE</scope>
    <source>
        <strain evidence="3">R39</strain>
        <plasmid evidence="3">unnamed1</plasmid>
    </source>
</reference>
<evidence type="ECO:0000259" key="1">
    <source>
        <dbReference type="Pfam" id="PF00501"/>
    </source>
</evidence>
<gene>
    <name evidence="3" type="ORF">AB5J52_49565</name>
</gene>
<dbReference type="SUPFAM" id="SSF56801">
    <property type="entry name" value="Acetyl-CoA synthetase-like"/>
    <property type="match status" value="1"/>
</dbReference>
<dbReference type="PROSITE" id="PS00455">
    <property type="entry name" value="AMP_BINDING"/>
    <property type="match status" value="1"/>
</dbReference>
<dbReference type="InterPro" id="IPR045851">
    <property type="entry name" value="AMP-bd_C_sf"/>
</dbReference>
<geneLocation type="plasmid" evidence="3">
    <name>unnamed1</name>
</geneLocation>
<evidence type="ECO:0000313" key="3">
    <source>
        <dbReference type="EMBL" id="XDQ50223.1"/>
    </source>
</evidence>
<evidence type="ECO:0000259" key="2">
    <source>
        <dbReference type="Pfam" id="PF13193"/>
    </source>
</evidence>
<accession>A0AB39R6Q7</accession>
<organism evidence="3">
    <name type="scientific">Streptomyces sp. R39</name>
    <dbReference type="NCBI Taxonomy" id="3238631"/>
    <lineage>
        <taxon>Bacteria</taxon>
        <taxon>Bacillati</taxon>
        <taxon>Actinomycetota</taxon>
        <taxon>Actinomycetes</taxon>
        <taxon>Kitasatosporales</taxon>
        <taxon>Streptomycetaceae</taxon>
        <taxon>Streptomyces</taxon>
    </lineage>
</organism>
<feature type="domain" description="AMP-binding enzyme C-terminal" evidence="2">
    <location>
        <begin position="437"/>
        <end position="512"/>
    </location>
</feature>
<dbReference type="AlphaFoldDB" id="A0AB39R6Q7"/>
<dbReference type="GO" id="GO:0044550">
    <property type="term" value="P:secondary metabolite biosynthetic process"/>
    <property type="evidence" value="ECO:0007669"/>
    <property type="project" value="TreeGrafter"/>
</dbReference>
<dbReference type="NCBIfam" id="TIGR01733">
    <property type="entry name" value="AA-adenyl-dom"/>
    <property type="match status" value="1"/>
</dbReference>
<dbReference type="EMBL" id="CP163442">
    <property type="protein sequence ID" value="XDQ50223.1"/>
    <property type="molecule type" value="Genomic_DNA"/>
</dbReference>
<dbReference type="Gene3D" id="3.40.50.12780">
    <property type="entry name" value="N-terminal domain of ligase-like"/>
    <property type="match status" value="1"/>
</dbReference>
<dbReference type="InterPro" id="IPR000873">
    <property type="entry name" value="AMP-dep_synth/lig_dom"/>
</dbReference>
<keyword evidence="3" id="KW-0614">Plasmid</keyword>
<dbReference type="RefSeq" id="WP_369228742.1">
    <property type="nucleotide sequence ID" value="NZ_CP163442.1"/>
</dbReference>
<dbReference type="InterPro" id="IPR025110">
    <property type="entry name" value="AMP-bd_C"/>
</dbReference>
<dbReference type="FunFam" id="3.40.50.12780:FF:000012">
    <property type="entry name" value="Non-ribosomal peptide synthetase"/>
    <property type="match status" value="1"/>
</dbReference>
<proteinExistence type="predicted"/>